<comment type="caution">
    <text evidence="2">The sequence shown here is derived from an EMBL/GenBank/DDBJ whole genome shotgun (WGS) entry which is preliminary data.</text>
</comment>
<dbReference type="EMBL" id="JAAIWM010000002">
    <property type="protein sequence ID" value="NEY71590.1"/>
    <property type="molecule type" value="Genomic_DNA"/>
</dbReference>
<evidence type="ECO:0000313" key="3">
    <source>
        <dbReference type="Proteomes" id="UP000481043"/>
    </source>
</evidence>
<name>A0A6M0Q7W9_9BACI</name>
<evidence type="ECO:0000256" key="1">
    <source>
        <dbReference type="SAM" id="Phobius"/>
    </source>
</evidence>
<sequence>MNNQKGYILPFVMMVSTLLFFLLSHQVSLYVTELRFYKEKFETYHLERMMQQSIGVVKQKTSIEDFSPGELVLDEGRSTIQFSNLSSTIKRVSITVQTKNKRRASVILHYDLVEKKLVQWIEVR</sequence>
<dbReference type="InterPro" id="IPR020372">
    <property type="entry name" value="Competence_ComGG"/>
</dbReference>
<dbReference type="AlphaFoldDB" id="A0A6M0Q7W9"/>
<proteinExistence type="predicted"/>
<dbReference type="Pfam" id="PF14173">
    <property type="entry name" value="ComGG"/>
    <property type="match status" value="1"/>
</dbReference>
<keyword evidence="1" id="KW-0472">Membrane</keyword>
<keyword evidence="3" id="KW-1185">Reference proteome</keyword>
<evidence type="ECO:0000313" key="2">
    <source>
        <dbReference type="EMBL" id="NEY71590.1"/>
    </source>
</evidence>
<keyword evidence="1" id="KW-0812">Transmembrane</keyword>
<dbReference type="Proteomes" id="UP000481043">
    <property type="component" value="Unassembled WGS sequence"/>
</dbReference>
<dbReference type="RefSeq" id="WP_163179030.1">
    <property type="nucleotide sequence ID" value="NZ_JAAIWM010000002.1"/>
</dbReference>
<organism evidence="2 3">
    <name type="scientific">Bacillus mesophilus</name>
    <dbReference type="NCBI Taxonomy" id="1808955"/>
    <lineage>
        <taxon>Bacteria</taxon>
        <taxon>Bacillati</taxon>
        <taxon>Bacillota</taxon>
        <taxon>Bacilli</taxon>
        <taxon>Bacillales</taxon>
        <taxon>Bacillaceae</taxon>
        <taxon>Bacillus</taxon>
    </lineage>
</organism>
<accession>A0A6M0Q7W9</accession>
<protein>
    <recommendedName>
        <fullName evidence="4">Competence protein ComG</fullName>
    </recommendedName>
</protein>
<reference evidence="2 3" key="1">
    <citation type="submission" date="2020-02" db="EMBL/GenBank/DDBJ databases">
        <title>Bacillus aquiflavi sp. nov., isolated from yellow water of strong flavor Chinese baijiu in Yibin region of China.</title>
        <authorList>
            <person name="Xie J."/>
        </authorList>
    </citation>
    <scope>NUCLEOTIDE SEQUENCE [LARGE SCALE GENOMIC DNA]</scope>
    <source>
        <strain evidence="2 3">SA4</strain>
    </source>
</reference>
<feature type="transmembrane region" description="Helical" evidence="1">
    <location>
        <begin position="6"/>
        <end position="31"/>
    </location>
</feature>
<evidence type="ECO:0008006" key="4">
    <source>
        <dbReference type="Google" id="ProtNLM"/>
    </source>
</evidence>
<gene>
    <name evidence="2" type="ORF">G4D63_07505</name>
</gene>
<keyword evidence="1" id="KW-1133">Transmembrane helix</keyword>